<dbReference type="InterPro" id="IPR013649">
    <property type="entry name" value="Integrin_alpha_Ig-like_1"/>
</dbReference>
<keyword evidence="8 13" id="KW-0401">Integrin</keyword>
<dbReference type="InterPro" id="IPR048286">
    <property type="entry name" value="Integrin_alpha_Ig-like_3"/>
</dbReference>
<comment type="subcellular location">
    <subcellularLocation>
        <location evidence="1 13">Membrane</location>
        <topology evidence="1 13">Single-pass type I membrane protein</topology>
    </subcellularLocation>
</comment>
<sequence>MRIRWQIGRSSGMTRFVFSLAASAVVFLLVAVRHFATGCNIDDSPDKIITFNGEPGSYFGYTVQQHRNIAGAWVLVGAPRGQSSSQSSIDRPGALYRCQANRPHNCYEVTLDQSDGNEDSPQDKIVEVKDNQWLGVSLTRQPTDGRDAYVTVCGHLSANDNYFVRPEPTESEEERNVRVDRYVNGICYTIDSDFNANSVVKMRPCHDELQVNGTFRYHSHCQAGISATYNMDGSRLILGAVGSYEWNGTTIEATRQASNFRYNVGQLSDWGVPSKGRTEYRGYSVSTGKFLTVDTEQGVTGAPRSQQIGKVTIYDLETFQVYTELLGEMMSTYYGCAVQGVDLNGDGLSDLLVGAPLYSDVMDEGRVYVYINKGEARMEQLSFKLEGSNAVGGRFGTSIAYIKDVNLDGFNDVAIAAPYEDENTGAVYIYRGDRTGIQRRYSQRLAARDLLPGVTSFGSSIAGGMDIDFNFYPDLVVGSYANDEVYMFKTLPVVKLRVWIEVSPETLDPEFNNCELGGRKITCLTVKACFDYTDVHGLPDKIKFDYTLEVDVLKTDLSATPRFFFQGEAGQQINSVAATIELTKSQPSCYPRFVYLKSEARDFLTPVRFLLTYDIWDYPDEPPRRGDEVSSPFPGGLPPVIDNPSCSNGTAEKTVLFIQDCGNDSICQTDLRVIADLFLSSGNPYITLGGDGVVYLMVQVQNLGEEAHQAELLISHSREIVFESLESRTVECITDRLGARTCSSDNVVTCEPREAINETAEVLCSLGNPMRSRTVNILRMRFDVGGMSYGRRIVDFTAKATTLSVEQNNTLTDNTDTVSLPVRIVADVVARGAVQPEQLFYFPDNETIDGKTPDKEALLRAALEAAGILEGEVTSTDKAIGPSFAHAYEARNLGPGRLPLDSIITIQLPWRAPNGDWLIFIQNIQLNGEGLCNGESILELQRTQMREHYIGQTGTLSNTPHEIPPSSGDGSDNREIGCGNTLCVTITCGIKGPIIAGQGAVVDMDAVLWQRTLIDNNLGSVNLVSTATVSVQDTNHSHTQPDGGMPDTTELRTMVFIEEVPKKPVEPWIIAVSTLGGILGLIFLILALWKLGFFKRREKDKLEKAMENGL</sequence>
<keyword evidence="3 13" id="KW-0812">Transmembrane</keyword>
<keyword evidence="6 13" id="KW-0130">Cell adhesion</keyword>
<evidence type="ECO:0000256" key="11">
    <source>
        <dbReference type="ARBA" id="ARBA00023180"/>
    </source>
</evidence>
<feature type="repeat" description="FG-GAP" evidence="12">
    <location>
        <begin position="380"/>
        <end position="439"/>
    </location>
</feature>
<feature type="transmembrane region" description="Helical" evidence="13">
    <location>
        <begin position="1068"/>
        <end position="1089"/>
    </location>
</feature>
<name>A0A8B7XV41_ACAPL</name>
<dbReference type="GO" id="GO:0098609">
    <property type="term" value="P:cell-cell adhesion"/>
    <property type="evidence" value="ECO:0007669"/>
    <property type="project" value="TreeGrafter"/>
</dbReference>
<evidence type="ECO:0000259" key="14">
    <source>
        <dbReference type="Pfam" id="PF08441"/>
    </source>
</evidence>
<dbReference type="PRINTS" id="PR01185">
    <property type="entry name" value="INTEGRINA"/>
</dbReference>
<evidence type="ECO:0000256" key="1">
    <source>
        <dbReference type="ARBA" id="ARBA00004479"/>
    </source>
</evidence>
<dbReference type="GO" id="GO:0008305">
    <property type="term" value="C:integrin complex"/>
    <property type="evidence" value="ECO:0007669"/>
    <property type="project" value="InterPro"/>
</dbReference>
<protein>
    <submittedName>
        <fullName evidence="18 19">Integrin alpha-9-like</fullName>
    </submittedName>
</protein>
<keyword evidence="4" id="KW-0732">Signal</keyword>
<dbReference type="Pfam" id="PF08441">
    <property type="entry name" value="Integrin_A_Ig_1"/>
    <property type="match status" value="1"/>
</dbReference>
<keyword evidence="9 13" id="KW-0472">Membrane</keyword>
<dbReference type="GO" id="GO:0007229">
    <property type="term" value="P:integrin-mediated signaling pathway"/>
    <property type="evidence" value="ECO:0007669"/>
    <property type="project" value="UniProtKB-KW"/>
</dbReference>
<dbReference type="SUPFAM" id="SSF69318">
    <property type="entry name" value="Integrin alpha N-terminal domain"/>
    <property type="match status" value="1"/>
</dbReference>
<dbReference type="KEGG" id="aplc:110975514"/>
<dbReference type="AlphaFoldDB" id="A0A8B7XV41"/>
<feature type="repeat" description="FG-GAP" evidence="12">
    <location>
        <begin position="44"/>
        <end position="107"/>
    </location>
</feature>
<dbReference type="InterPro" id="IPR018184">
    <property type="entry name" value="Integrin_alpha_C_CS"/>
</dbReference>
<dbReference type="GeneID" id="110975514"/>
<evidence type="ECO:0000256" key="3">
    <source>
        <dbReference type="ARBA" id="ARBA00022692"/>
    </source>
</evidence>
<dbReference type="GO" id="GO:0005178">
    <property type="term" value="F:integrin binding"/>
    <property type="evidence" value="ECO:0007669"/>
    <property type="project" value="TreeGrafter"/>
</dbReference>
<dbReference type="PROSITE" id="PS51470">
    <property type="entry name" value="FG_GAP"/>
    <property type="match status" value="3"/>
</dbReference>
<keyword evidence="10 13" id="KW-0675">Receptor</keyword>
<evidence type="ECO:0000313" key="19">
    <source>
        <dbReference type="RefSeq" id="XP_022083764.1"/>
    </source>
</evidence>
<comment type="similarity">
    <text evidence="2 13">Belongs to the integrin alpha chain family.</text>
</comment>
<organism evidence="17 18">
    <name type="scientific">Acanthaster planci</name>
    <name type="common">Crown-of-thorns starfish</name>
    <dbReference type="NCBI Taxonomy" id="133434"/>
    <lineage>
        <taxon>Eukaryota</taxon>
        <taxon>Metazoa</taxon>
        <taxon>Echinodermata</taxon>
        <taxon>Eleutherozoa</taxon>
        <taxon>Asterozoa</taxon>
        <taxon>Asteroidea</taxon>
        <taxon>Valvatacea</taxon>
        <taxon>Valvatida</taxon>
        <taxon>Acanthasteridae</taxon>
        <taxon>Acanthaster</taxon>
    </lineage>
</organism>
<dbReference type="InterPro" id="IPR048285">
    <property type="entry name" value="Integrin_alpha_Ig-like_2"/>
</dbReference>
<reference evidence="18 19" key="1">
    <citation type="submission" date="2025-04" db="UniProtKB">
        <authorList>
            <consortium name="RefSeq"/>
        </authorList>
    </citation>
    <scope>IDENTIFICATION</scope>
</reference>
<dbReference type="Pfam" id="PF01839">
    <property type="entry name" value="FG-GAP"/>
    <property type="match status" value="2"/>
</dbReference>
<dbReference type="GO" id="GO:0007160">
    <property type="term" value="P:cell-matrix adhesion"/>
    <property type="evidence" value="ECO:0007669"/>
    <property type="project" value="TreeGrafter"/>
</dbReference>
<dbReference type="InterPro" id="IPR032695">
    <property type="entry name" value="Integrin_dom_sf"/>
</dbReference>
<accession>A0A8B7XV41</accession>
<keyword evidence="11" id="KW-0325">Glycoprotein</keyword>
<feature type="domain" description="Integrin alpha first immunoglubulin-like" evidence="14">
    <location>
        <begin position="492"/>
        <end position="629"/>
    </location>
</feature>
<dbReference type="InterPro" id="IPR013519">
    <property type="entry name" value="Int_alpha_beta-p"/>
</dbReference>
<evidence type="ECO:0000256" key="9">
    <source>
        <dbReference type="ARBA" id="ARBA00023136"/>
    </source>
</evidence>
<feature type="repeat" description="FG-GAP" evidence="12">
    <location>
        <begin position="320"/>
        <end position="379"/>
    </location>
</feature>
<evidence type="ECO:0000256" key="4">
    <source>
        <dbReference type="ARBA" id="ARBA00022729"/>
    </source>
</evidence>
<evidence type="ECO:0000256" key="10">
    <source>
        <dbReference type="ARBA" id="ARBA00023170"/>
    </source>
</evidence>
<dbReference type="PANTHER" id="PTHR23220:SF134">
    <property type="entry name" value="INTEGRIN ALPHA-2 DOMAIN-CONTAINING PROTEIN"/>
    <property type="match status" value="1"/>
</dbReference>
<keyword evidence="17" id="KW-1185">Reference proteome</keyword>
<dbReference type="Proteomes" id="UP000694845">
    <property type="component" value="Unplaced"/>
</dbReference>
<proteinExistence type="inferred from homology"/>
<dbReference type="RefSeq" id="XP_022083756.1">
    <property type="nucleotide sequence ID" value="XM_022228064.1"/>
</dbReference>
<evidence type="ECO:0000256" key="12">
    <source>
        <dbReference type="PROSITE-ProRule" id="PRU00803"/>
    </source>
</evidence>
<feature type="domain" description="Integrin alpha second immunoglobulin-like" evidence="15">
    <location>
        <begin position="661"/>
        <end position="820"/>
    </location>
</feature>
<evidence type="ECO:0000256" key="5">
    <source>
        <dbReference type="ARBA" id="ARBA00022737"/>
    </source>
</evidence>
<evidence type="ECO:0000256" key="8">
    <source>
        <dbReference type="ARBA" id="ARBA00023037"/>
    </source>
</evidence>
<evidence type="ECO:0000259" key="16">
    <source>
        <dbReference type="Pfam" id="PF20806"/>
    </source>
</evidence>
<dbReference type="OMA" id="MLNGICY"/>
<dbReference type="SUPFAM" id="SSF69179">
    <property type="entry name" value="Integrin domains"/>
    <property type="match status" value="3"/>
</dbReference>
<dbReference type="PROSITE" id="PS00242">
    <property type="entry name" value="INTEGRIN_ALPHA"/>
    <property type="match status" value="1"/>
</dbReference>
<dbReference type="GO" id="GO:0033627">
    <property type="term" value="P:cell adhesion mediated by integrin"/>
    <property type="evidence" value="ECO:0007669"/>
    <property type="project" value="TreeGrafter"/>
</dbReference>
<keyword evidence="5" id="KW-0677">Repeat</keyword>
<evidence type="ECO:0000256" key="2">
    <source>
        <dbReference type="ARBA" id="ARBA00008054"/>
    </source>
</evidence>
<dbReference type="InterPro" id="IPR028994">
    <property type="entry name" value="Integrin_alpha_N"/>
</dbReference>
<dbReference type="Pfam" id="PF20805">
    <property type="entry name" value="Integrin_A_Ig_2"/>
    <property type="match status" value="1"/>
</dbReference>
<keyword evidence="7 13" id="KW-1133">Transmembrane helix</keyword>
<dbReference type="Gene3D" id="2.60.40.1510">
    <property type="entry name" value="ntegrin, alpha v. Chain A, domain 3"/>
    <property type="match status" value="1"/>
</dbReference>
<evidence type="ECO:0000256" key="7">
    <source>
        <dbReference type="ARBA" id="ARBA00022989"/>
    </source>
</evidence>
<evidence type="ECO:0000313" key="18">
    <source>
        <dbReference type="RefSeq" id="XP_022083756.1"/>
    </source>
</evidence>
<dbReference type="PANTHER" id="PTHR23220">
    <property type="entry name" value="INTEGRIN ALPHA"/>
    <property type="match status" value="1"/>
</dbReference>
<gene>
    <name evidence="18 19" type="primary">LOC110975514</name>
</gene>
<evidence type="ECO:0000313" key="17">
    <source>
        <dbReference type="Proteomes" id="UP000694845"/>
    </source>
</evidence>
<evidence type="ECO:0000256" key="6">
    <source>
        <dbReference type="ARBA" id="ARBA00022889"/>
    </source>
</evidence>
<dbReference type="GO" id="GO:0009897">
    <property type="term" value="C:external side of plasma membrane"/>
    <property type="evidence" value="ECO:0007669"/>
    <property type="project" value="TreeGrafter"/>
</dbReference>
<dbReference type="OrthoDB" id="5317514at2759"/>
<dbReference type="Gene3D" id="2.130.10.130">
    <property type="entry name" value="Integrin alpha, N-terminal"/>
    <property type="match status" value="1"/>
</dbReference>
<dbReference type="InterPro" id="IPR000413">
    <property type="entry name" value="Integrin_alpha"/>
</dbReference>
<feature type="domain" description="Integrin alpha third immunoglobulin-like" evidence="16">
    <location>
        <begin position="875"/>
        <end position="1056"/>
    </location>
</feature>
<dbReference type="InterPro" id="IPR013517">
    <property type="entry name" value="FG-GAP"/>
</dbReference>
<evidence type="ECO:0000259" key="15">
    <source>
        <dbReference type="Pfam" id="PF20805"/>
    </source>
</evidence>
<dbReference type="Gene3D" id="1.20.5.930">
    <property type="entry name" value="Bicelle-embedded integrin alpha(iib) transmembrane segment"/>
    <property type="match status" value="1"/>
</dbReference>
<dbReference type="Pfam" id="PF20806">
    <property type="entry name" value="Integrin_A_Ig_3"/>
    <property type="match status" value="1"/>
</dbReference>
<dbReference type="RefSeq" id="XP_022083764.1">
    <property type="nucleotide sequence ID" value="XM_022228072.1"/>
</dbReference>
<dbReference type="Gene3D" id="2.60.40.1530">
    <property type="entry name" value="ntegrin, alpha v. Chain A, domain 4"/>
    <property type="match status" value="1"/>
</dbReference>
<evidence type="ECO:0000256" key="13">
    <source>
        <dbReference type="RuleBase" id="RU003762"/>
    </source>
</evidence>
<dbReference type="Gene3D" id="2.60.40.1460">
    <property type="entry name" value="Integrin domains. Chain A, domain 2"/>
    <property type="match status" value="1"/>
</dbReference>
<dbReference type="SMART" id="SM00191">
    <property type="entry name" value="Int_alpha"/>
    <property type="match status" value="4"/>
</dbReference>